<name>A0A974ZZP3_9BACT</name>
<gene>
    <name evidence="3" type="ORF">JR347_12125</name>
</gene>
<dbReference type="GO" id="GO:0004519">
    <property type="term" value="F:endonuclease activity"/>
    <property type="evidence" value="ECO:0007669"/>
    <property type="project" value="UniProtKB-KW"/>
</dbReference>
<keyword evidence="4" id="KW-1185">Reference proteome</keyword>
<evidence type="ECO:0000313" key="3">
    <source>
        <dbReference type="EMBL" id="QSE96355.1"/>
    </source>
</evidence>
<dbReference type="SUPFAM" id="SSF56219">
    <property type="entry name" value="DNase I-like"/>
    <property type="match status" value="1"/>
</dbReference>
<dbReference type="EMBL" id="CP070608">
    <property type="protein sequence ID" value="QSE96355.1"/>
    <property type="molecule type" value="Genomic_DNA"/>
</dbReference>
<dbReference type="PANTHER" id="PTHR42834:SF1">
    <property type="entry name" value="ENDONUCLEASE_EXONUCLEASE_PHOSPHATASE FAMILY PROTEIN (AFU_ORTHOLOGUE AFUA_3G09210)"/>
    <property type="match status" value="1"/>
</dbReference>
<evidence type="ECO:0000313" key="4">
    <source>
        <dbReference type="Proteomes" id="UP000662783"/>
    </source>
</evidence>
<dbReference type="Pfam" id="PF19580">
    <property type="entry name" value="Exo_endo_phos_3"/>
    <property type="match status" value="1"/>
</dbReference>
<keyword evidence="3" id="KW-0540">Nuclease</keyword>
<proteinExistence type="predicted"/>
<feature type="domain" description="Endonuclease/exonuclease/phosphatase" evidence="2">
    <location>
        <begin position="26"/>
        <end position="333"/>
    </location>
</feature>
<dbReference type="Gene3D" id="3.60.10.10">
    <property type="entry name" value="Endonuclease/exonuclease/phosphatase"/>
    <property type="match status" value="1"/>
</dbReference>
<dbReference type="AlphaFoldDB" id="A0A974ZZP3"/>
<dbReference type="InterPro" id="IPR005135">
    <property type="entry name" value="Endo/exonuclease/phosphatase"/>
</dbReference>
<dbReference type="KEGG" id="fuv:JR347_12125"/>
<feature type="chain" id="PRO_5037363448" evidence="1">
    <location>
        <begin position="20"/>
        <end position="334"/>
    </location>
</feature>
<dbReference type="RefSeq" id="WP_205720871.1">
    <property type="nucleotide sequence ID" value="NZ_CP070608.1"/>
</dbReference>
<keyword evidence="1" id="KW-0732">Signal</keyword>
<feature type="signal peptide" evidence="1">
    <location>
        <begin position="1"/>
        <end position="19"/>
    </location>
</feature>
<dbReference type="Proteomes" id="UP000662783">
    <property type="component" value="Chromosome"/>
</dbReference>
<dbReference type="InterPro" id="IPR036691">
    <property type="entry name" value="Endo/exonu/phosph_ase_sf"/>
</dbReference>
<evidence type="ECO:0000256" key="1">
    <source>
        <dbReference type="SAM" id="SignalP"/>
    </source>
</evidence>
<protein>
    <submittedName>
        <fullName evidence="3">Endonuclease/exonuclease/phosphatase family protein</fullName>
    </submittedName>
</protein>
<evidence type="ECO:0000259" key="2">
    <source>
        <dbReference type="Pfam" id="PF19580"/>
    </source>
</evidence>
<organism evidence="3 4">
    <name type="scientific">Fulvivirga lutea</name>
    <dbReference type="NCBI Taxonomy" id="2810512"/>
    <lineage>
        <taxon>Bacteria</taxon>
        <taxon>Pseudomonadati</taxon>
        <taxon>Bacteroidota</taxon>
        <taxon>Cytophagia</taxon>
        <taxon>Cytophagales</taxon>
        <taxon>Fulvivirgaceae</taxon>
        <taxon>Fulvivirga</taxon>
    </lineage>
</organism>
<reference evidence="3" key="1">
    <citation type="submission" date="2021-02" db="EMBL/GenBank/DDBJ databases">
        <title>Fulvivirga sp. S481 isolated from sea water.</title>
        <authorList>
            <person name="Bae S.S."/>
            <person name="Baek K."/>
        </authorList>
    </citation>
    <scope>NUCLEOTIDE SEQUENCE</scope>
    <source>
        <strain evidence="3">S481</strain>
    </source>
</reference>
<sequence>MRFTLGCLLFIILSFSISAQDTPIGTIAFYNLENLFDTEDDPAIEDEEYLPSGEREWTEERYQAKLENMSRVIADMAYGPDIVGLCEVENRKVVEDLIQTDNLKLKRYQIVHFNSPDARGIDVALIYKQGRFTPFDVRTLRFKDPSDIDFKTRDILWVKGLYNGDTLHVAVNHWPSRRGGKEDKRLIAAEILRKAVDSVQSINPNAKIVLMGDFNDDPSNKSVKKVLMADNKEKKLENGMLYNASGDTFKDGLGTLFYRGAWNLFDQIIISQSLLKDQATNYYYIPNSFKVFAGEYMREAKGQNQGAPFRTFSYGVYQNGYSDHYPSIIFIGKK</sequence>
<accession>A0A974ZZP3</accession>
<keyword evidence="3" id="KW-0378">Hydrolase</keyword>
<dbReference type="PANTHER" id="PTHR42834">
    <property type="entry name" value="ENDONUCLEASE/EXONUCLEASE/PHOSPHATASE FAMILY PROTEIN (AFU_ORTHOLOGUE AFUA_3G09210)"/>
    <property type="match status" value="1"/>
</dbReference>
<keyword evidence="3" id="KW-0255">Endonuclease</keyword>